<sequence length="640" mass="66591">MTQPPEKPSQQGGFGAPQDPPPQGGFGPPQGPQDPRDAQGATPPPPAQPPAGPPPPHGAPQGAPQTPPPPPPQGAPGSPPPPAPGYGYPQQQQPGPYGQPQQPGPYGYPQQPGPYAQPGPYGQQQPGPYGQQAGPYGQQQPGYGYPTQPQFPGGPGTPPGGGSRGPFKGKPAVIIGAALAAVLVVGGTVVALTGGDDGGSEKKPVADKSQDAKPSGSDAPINPGDGDGDGNAGSEDLNAGRQAGESKVLWYKEAPDAPGSGADAPGMWITDKVAVKAAYKQLLAYNVDDGKVSWPAITFEQPICAASAQKTSDDKVFVAYKEGTKDTAECNQLVEIDLATGKKGWTKEIPKGELFDSSLSLSLNISGDTLMVGRSQSGLGYDTDSGDKLFDKKRYSNACFPSAFAGGAKLLSVSSCGAGGDDEHDEVQELDPATGKAKWTKKIPKGWRVERAYSVDPVVLYLTNADKKQWNVTTLKNDGTARSQLDVDESFAPQCGWAILSRDLQSCVGVAADANTLYLPTEAKSGANEVVAVSLETGKEKWRVKSPADETMLPLRMDGTNLVAYVEPSYDAGGRIVSVPTGGGSHTPKTLLQNPQGAADVENGFFSKAVDYVDGRFYLSTTRLTGNDESKEKLMLAYGK</sequence>
<feature type="compositionally biased region" description="Pro residues" evidence="1">
    <location>
        <begin position="42"/>
        <end position="58"/>
    </location>
</feature>
<feature type="compositionally biased region" description="Pro residues" evidence="1">
    <location>
        <begin position="65"/>
        <end position="84"/>
    </location>
</feature>
<feature type="region of interest" description="Disordered" evidence="1">
    <location>
        <begin position="193"/>
        <end position="244"/>
    </location>
</feature>
<keyword evidence="2" id="KW-0812">Transmembrane</keyword>
<evidence type="ECO:0000313" key="4">
    <source>
        <dbReference type="EMBL" id="WTP50121.1"/>
    </source>
</evidence>
<dbReference type="InterPro" id="IPR002372">
    <property type="entry name" value="PQQ_rpt_dom"/>
</dbReference>
<dbReference type="InterPro" id="IPR015943">
    <property type="entry name" value="WD40/YVTN_repeat-like_dom_sf"/>
</dbReference>
<keyword evidence="5" id="KW-1185">Reference proteome</keyword>
<dbReference type="Gene3D" id="2.130.10.10">
    <property type="entry name" value="YVTN repeat-like/Quinoprotein amine dehydrogenase"/>
    <property type="match status" value="1"/>
</dbReference>
<proteinExistence type="predicted"/>
<dbReference type="Pfam" id="PF13360">
    <property type="entry name" value="PQQ_2"/>
    <property type="match status" value="1"/>
</dbReference>
<dbReference type="PANTHER" id="PTHR34512">
    <property type="entry name" value="CELL SURFACE PROTEIN"/>
    <property type="match status" value="1"/>
</dbReference>
<keyword evidence="2" id="KW-1133">Transmembrane helix</keyword>
<dbReference type="PANTHER" id="PTHR34512:SF30">
    <property type="entry name" value="OUTER MEMBRANE PROTEIN ASSEMBLY FACTOR BAMB"/>
    <property type="match status" value="1"/>
</dbReference>
<evidence type="ECO:0000256" key="2">
    <source>
        <dbReference type="SAM" id="Phobius"/>
    </source>
</evidence>
<evidence type="ECO:0000256" key="1">
    <source>
        <dbReference type="SAM" id="MobiDB-lite"/>
    </source>
</evidence>
<dbReference type="RefSeq" id="WP_328937861.1">
    <property type="nucleotide sequence ID" value="NZ_CP108133.1"/>
</dbReference>
<gene>
    <name evidence="4" type="ORF">OG288_18485</name>
</gene>
<dbReference type="InterPro" id="IPR011047">
    <property type="entry name" value="Quinoprotein_ADH-like_sf"/>
</dbReference>
<feature type="compositionally biased region" description="Low complexity" evidence="1">
    <location>
        <begin position="85"/>
        <end position="110"/>
    </location>
</feature>
<accession>A0ABZ1JET1</accession>
<dbReference type="EMBL" id="CP108133">
    <property type="protein sequence ID" value="WTP50121.1"/>
    <property type="molecule type" value="Genomic_DNA"/>
</dbReference>
<feature type="compositionally biased region" description="Basic and acidic residues" evidence="1">
    <location>
        <begin position="199"/>
        <end position="211"/>
    </location>
</feature>
<evidence type="ECO:0000313" key="5">
    <source>
        <dbReference type="Proteomes" id="UP001432166"/>
    </source>
</evidence>
<feature type="region of interest" description="Disordered" evidence="1">
    <location>
        <begin position="1"/>
        <end position="170"/>
    </location>
</feature>
<protein>
    <submittedName>
        <fullName evidence="4">PQQ-like beta-propeller repeat protein</fullName>
    </submittedName>
</protein>
<reference evidence="4" key="1">
    <citation type="submission" date="2022-10" db="EMBL/GenBank/DDBJ databases">
        <title>The complete genomes of actinobacterial strains from the NBC collection.</title>
        <authorList>
            <person name="Joergensen T.S."/>
            <person name="Alvarez Arevalo M."/>
            <person name="Sterndorff E.B."/>
            <person name="Faurdal D."/>
            <person name="Vuksanovic O."/>
            <person name="Mourched A.-S."/>
            <person name="Charusanti P."/>
            <person name="Shaw S."/>
            <person name="Blin K."/>
            <person name="Weber T."/>
        </authorList>
    </citation>
    <scope>NUCLEOTIDE SEQUENCE</scope>
    <source>
        <strain evidence="4">NBC_00189</strain>
    </source>
</reference>
<organism evidence="4 5">
    <name type="scientific">Streptomyces tauricus</name>
    <dbReference type="NCBI Taxonomy" id="68274"/>
    <lineage>
        <taxon>Bacteria</taxon>
        <taxon>Bacillati</taxon>
        <taxon>Actinomycetota</taxon>
        <taxon>Actinomycetes</taxon>
        <taxon>Kitasatosporales</taxon>
        <taxon>Streptomycetaceae</taxon>
        <taxon>Streptomyces</taxon>
        <taxon>Streptomyces aurantiacus group</taxon>
    </lineage>
</organism>
<feature type="domain" description="Pyrrolo-quinoline quinone repeat" evidence="3">
    <location>
        <begin position="248"/>
        <end position="389"/>
    </location>
</feature>
<feature type="transmembrane region" description="Helical" evidence="2">
    <location>
        <begin position="172"/>
        <end position="194"/>
    </location>
</feature>
<name>A0ABZ1JET1_9ACTN</name>
<dbReference type="SUPFAM" id="SSF50998">
    <property type="entry name" value="Quinoprotein alcohol dehydrogenase-like"/>
    <property type="match status" value="1"/>
</dbReference>
<dbReference type="Proteomes" id="UP001432166">
    <property type="component" value="Chromosome"/>
</dbReference>
<feature type="compositionally biased region" description="Low complexity" evidence="1">
    <location>
        <begin position="118"/>
        <end position="151"/>
    </location>
</feature>
<keyword evidence="2" id="KW-0472">Membrane</keyword>
<evidence type="ECO:0000259" key="3">
    <source>
        <dbReference type="Pfam" id="PF13360"/>
    </source>
</evidence>